<dbReference type="PANTHER" id="PTHR43615:SF1">
    <property type="entry name" value="PPDK_N DOMAIN-CONTAINING PROTEIN"/>
    <property type="match status" value="1"/>
</dbReference>
<evidence type="ECO:0000313" key="3">
    <source>
        <dbReference type="EMBL" id="RJT75623.1"/>
    </source>
</evidence>
<dbReference type="OrthoDB" id="9765468at2"/>
<dbReference type="Gene3D" id="3.50.30.10">
    <property type="entry name" value="Phosphohistidine domain"/>
    <property type="match status" value="1"/>
</dbReference>
<dbReference type="InterPro" id="IPR008279">
    <property type="entry name" value="PEP-util_enz_mobile_dom"/>
</dbReference>
<dbReference type="GO" id="GO:0005524">
    <property type="term" value="F:ATP binding"/>
    <property type="evidence" value="ECO:0007669"/>
    <property type="project" value="InterPro"/>
</dbReference>
<dbReference type="EMBL" id="QZVT01000015">
    <property type="protein sequence ID" value="RJT75623.1"/>
    <property type="molecule type" value="Genomic_DNA"/>
</dbReference>
<keyword evidence="4" id="KW-1185">Reference proteome</keyword>
<dbReference type="InterPro" id="IPR013815">
    <property type="entry name" value="ATP_grasp_subdomain_1"/>
</dbReference>
<dbReference type="GO" id="GO:0016301">
    <property type="term" value="F:kinase activity"/>
    <property type="evidence" value="ECO:0007669"/>
    <property type="project" value="InterPro"/>
</dbReference>
<evidence type="ECO:0000259" key="1">
    <source>
        <dbReference type="Pfam" id="PF00391"/>
    </source>
</evidence>
<name>A0A3A5LZ57_9MICC</name>
<protein>
    <recommendedName>
        <fullName evidence="5">Pyruvate, water dikinase</fullName>
    </recommendedName>
</protein>
<evidence type="ECO:0000313" key="4">
    <source>
        <dbReference type="Proteomes" id="UP000272560"/>
    </source>
</evidence>
<dbReference type="Gene3D" id="3.30.1490.20">
    <property type="entry name" value="ATP-grasp fold, A domain"/>
    <property type="match status" value="2"/>
</dbReference>
<evidence type="ECO:0000259" key="2">
    <source>
        <dbReference type="Pfam" id="PF01326"/>
    </source>
</evidence>
<organism evidence="3 4">
    <name type="scientific">Arthrobacter cheniae</name>
    <dbReference type="NCBI Taxonomy" id="1258888"/>
    <lineage>
        <taxon>Bacteria</taxon>
        <taxon>Bacillati</taxon>
        <taxon>Actinomycetota</taxon>
        <taxon>Actinomycetes</taxon>
        <taxon>Micrococcales</taxon>
        <taxon>Micrococcaceae</taxon>
        <taxon>Arthrobacter</taxon>
    </lineage>
</organism>
<reference evidence="3 4" key="1">
    <citation type="submission" date="2018-09" db="EMBL/GenBank/DDBJ databases">
        <title>Novel species of Arthrobacter.</title>
        <authorList>
            <person name="Liu Q."/>
            <person name="Xin Y.-H."/>
        </authorList>
    </citation>
    <scope>NUCLEOTIDE SEQUENCE [LARGE SCALE GENOMIC DNA]</scope>
    <source>
        <strain evidence="3 4">Hz2</strain>
    </source>
</reference>
<feature type="domain" description="Pyruvate phosphate dikinase AMP/ATP-binding" evidence="2">
    <location>
        <begin position="47"/>
        <end position="246"/>
    </location>
</feature>
<gene>
    <name evidence="3" type="ORF">D6T63_17525</name>
</gene>
<dbReference type="InterPro" id="IPR002192">
    <property type="entry name" value="PPDK_AMP/ATP-bd"/>
</dbReference>
<feature type="domain" description="PEP-utilising enzyme mobile" evidence="1">
    <location>
        <begin position="288"/>
        <end position="359"/>
    </location>
</feature>
<proteinExistence type="predicted"/>
<dbReference type="InterPro" id="IPR036637">
    <property type="entry name" value="Phosphohistidine_dom_sf"/>
</dbReference>
<dbReference type="SUPFAM" id="SSF56059">
    <property type="entry name" value="Glutathione synthetase ATP-binding domain-like"/>
    <property type="match status" value="1"/>
</dbReference>
<dbReference type="Pfam" id="PF00391">
    <property type="entry name" value="PEP-utilizers"/>
    <property type="match status" value="1"/>
</dbReference>
<dbReference type="PANTHER" id="PTHR43615">
    <property type="entry name" value="PHOSPHOENOLPYRUVATE SYNTHASE-RELATED"/>
    <property type="match status" value="1"/>
</dbReference>
<dbReference type="RefSeq" id="WP_120150482.1">
    <property type="nucleotide sequence ID" value="NZ_QZVT01000015.1"/>
</dbReference>
<dbReference type="Gene3D" id="3.30.470.20">
    <property type="entry name" value="ATP-grasp fold, B domain"/>
    <property type="match status" value="2"/>
</dbReference>
<dbReference type="AlphaFoldDB" id="A0A3A5LZ57"/>
<dbReference type="Pfam" id="PF01326">
    <property type="entry name" value="PPDK_N"/>
    <property type="match status" value="1"/>
</dbReference>
<comment type="caution">
    <text evidence="3">The sequence shown here is derived from an EMBL/GenBank/DDBJ whole genome shotgun (WGS) entry which is preliminary data.</text>
</comment>
<evidence type="ECO:0008006" key="5">
    <source>
        <dbReference type="Google" id="ProtNLM"/>
    </source>
</evidence>
<dbReference type="SUPFAM" id="SSF52009">
    <property type="entry name" value="Phosphohistidine domain"/>
    <property type="match status" value="1"/>
</dbReference>
<sequence>MLVPLTDADEQCGAKAANLAHLLRAGFDVPPGFVVLDVLSGDSWVHELRAALRDTGAASVAVRSSALGEDGSEASFAGQLRSTLDLTEPAQVIDQVRRAARSGVSPEAVAYAARMGQEPAMVVPVIVQALVPAEVAGVMFTRHPVTGSHEVVIEAGRGLGKDVADGTVTPWAWVVDGHTITRQAITRQASDLCPPLTDRQVRQLAALGLRIQAVFGCPQDIEWAIADGTTWVLQSRPITASPIATTPDTAQRDGRAVGRVVATGTPASPGTAEGFVRIVHGFDDFARFEAGEVLVCRTTSPAWTPLLARAAAVVTEIGGLLAHAAIVAREFGIPAVLAAEKAMGALTDGQHVVIDGTAGTVTTTPSIRRAMNHTSPPNVRVLHAVRTQGYADLARISAHVRQPEGEVNEYLLSAEAHGWIAYTSYAGDGGWSLTEAGKDHGERLLAAELDAVGARAAVEAVHEDFLSLNAVVATACSAWQLAELGIGAHHPTLSDTIRTLEGPAAALAGIEDRLTSHLERFAGYHHRFTAALALAGADAAWITGTDRDSCHRVWFELHEDLIATLGLTRDGR</sequence>
<dbReference type="InterPro" id="IPR051549">
    <property type="entry name" value="PEP_Utilizing_Enz"/>
</dbReference>
<dbReference type="Proteomes" id="UP000272560">
    <property type="component" value="Unassembled WGS sequence"/>
</dbReference>
<accession>A0A3A5LZ57</accession>